<protein>
    <submittedName>
        <fullName evidence="2">Uncharacterized protein</fullName>
    </submittedName>
</protein>
<feature type="region of interest" description="Disordered" evidence="1">
    <location>
        <begin position="1"/>
        <end position="30"/>
    </location>
</feature>
<organism evidence="2">
    <name type="scientific">hydrothermal vent metagenome</name>
    <dbReference type="NCBI Taxonomy" id="652676"/>
    <lineage>
        <taxon>unclassified sequences</taxon>
        <taxon>metagenomes</taxon>
        <taxon>ecological metagenomes</taxon>
    </lineage>
</organism>
<proteinExistence type="predicted"/>
<accession>A0A3B1BY58</accession>
<evidence type="ECO:0000313" key="2">
    <source>
        <dbReference type="EMBL" id="VAX16744.1"/>
    </source>
</evidence>
<name>A0A3B1BY58_9ZZZZ</name>
<sequence>MGDPNFSRGNSPPAGGGVPQRERERRRQLSMGSSFRSFSIIDYKVAEADFFLQKISDCGYNFIEARYYMSAFISSTRTITYSLQAILKDHEGFSEWYKKHQAELKNDPVCSFFHNFRNVNHHIGDNVLNGGSTTDIKGKAHFWFSPTKDIRKVPAEDVETASRKYIVKIISIVFDCYLKFGPIIDAKQRYTAEYFESIGKTIEDAEEELEFPKGWTDIGDKSAIPYRWQALRDSAIGCEVNHIFQKYLGATTPMPSRLPEYQRPS</sequence>
<dbReference type="EMBL" id="UOGA01000074">
    <property type="protein sequence ID" value="VAX16744.1"/>
    <property type="molecule type" value="Genomic_DNA"/>
</dbReference>
<dbReference type="AlphaFoldDB" id="A0A3B1BY58"/>
<gene>
    <name evidence="2" type="ORF">MNBD_NITROSPINAE04-1856</name>
</gene>
<evidence type="ECO:0000256" key="1">
    <source>
        <dbReference type="SAM" id="MobiDB-lite"/>
    </source>
</evidence>
<reference evidence="2" key="1">
    <citation type="submission" date="2018-06" db="EMBL/GenBank/DDBJ databases">
        <authorList>
            <person name="Zhirakovskaya E."/>
        </authorList>
    </citation>
    <scope>NUCLEOTIDE SEQUENCE</scope>
</reference>